<feature type="transmembrane region" description="Helical" evidence="2">
    <location>
        <begin position="371"/>
        <end position="388"/>
    </location>
</feature>
<name>A0A371P2I1_9BACL</name>
<organism evidence="3 4">
    <name type="scientific">Paenibacillus paeoniae</name>
    <dbReference type="NCBI Taxonomy" id="2292705"/>
    <lineage>
        <taxon>Bacteria</taxon>
        <taxon>Bacillati</taxon>
        <taxon>Bacillota</taxon>
        <taxon>Bacilli</taxon>
        <taxon>Bacillales</taxon>
        <taxon>Paenibacillaceae</taxon>
        <taxon>Paenibacillus</taxon>
    </lineage>
</organism>
<dbReference type="PRINTS" id="PR01217">
    <property type="entry name" value="PRICHEXTENSN"/>
</dbReference>
<dbReference type="EMBL" id="QUBQ01000007">
    <property type="protein sequence ID" value="REK69556.1"/>
    <property type="molecule type" value="Genomic_DNA"/>
</dbReference>
<proteinExistence type="predicted"/>
<dbReference type="RefSeq" id="WP_116049675.1">
    <property type="nucleotide sequence ID" value="NZ_QUBQ01000007.1"/>
</dbReference>
<comment type="caution">
    <text evidence="3">The sequence shown here is derived from an EMBL/GenBank/DDBJ whole genome shotgun (WGS) entry which is preliminary data.</text>
</comment>
<feature type="compositionally biased region" description="Low complexity" evidence="1">
    <location>
        <begin position="187"/>
        <end position="288"/>
    </location>
</feature>
<gene>
    <name evidence="3" type="ORF">DX130_23935</name>
</gene>
<evidence type="ECO:0000256" key="1">
    <source>
        <dbReference type="SAM" id="MobiDB-lite"/>
    </source>
</evidence>
<reference evidence="3 4" key="1">
    <citation type="submission" date="2018-08" db="EMBL/GenBank/DDBJ databases">
        <title>Paenibacillus sp. M4BSY-1, whole genome shotgun sequence.</title>
        <authorList>
            <person name="Tuo L."/>
        </authorList>
    </citation>
    <scope>NUCLEOTIDE SEQUENCE [LARGE SCALE GENOMIC DNA]</scope>
    <source>
        <strain evidence="3 4">M4BSY-1</strain>
    </source>
</reference>
<keyword evidence="2" id="KW-1133">Transmembrane helix</keyword>
<sequence length="397" mass="42367">MKKMKRHLSIALVLLLISSLTLGSIVFAEGLDNVQKGSVKGLESQLLLEGALAEEEIAACESYSKHFGSIDEQPGVPFIKKNGDGTATATFKTTKDCVEVTFSAYTYVDSPKPYEDQKHYSSDSVKLNKASNYSLTIELPKCGYSQLDLYAGPIQFKLNPEYGHDHLTLRNHILHNSGTCAEPTPTPTNTPTSTTTTTPTNTTTPTPTNTPTSTTTTTPTNTTTPTPTNTPTSTTTTTPTNTTTPTPTNTPTSTTTTTPTNTTTPTPTNTPTSTTTATPTRTPTWTPTTTPPTDQPSATPSETSTPTPVESEAPTPTPTPTDIITIEEEEVPAGGGTDEGEEIIDQTTDENHPEESVPIDKLPKTGDHSAVPYYLLGSFILVTGVATLRKKKRTNES</sequence>
<dbReference type="OrthoDB" id="2667102at2"/>
<evidence type="ECO:0000313" key="4">
    <source>
        <dbReference type="Proteomes" id="UP000261905"/>
    </source>
</evidence>
<keyword evidence="4" id="KW-1185">Reference proteome</keyword>
<feature type="region of interest" description="Disordered" evidence="1">
    <location>
        <begin position="178"/>
        <end position="321"/>
    </location>
</feature>
<dbReference type="NCBIfam" id="TIGR01167">
    <property type="entry name" value="LPXTG_anchor"/>
    <property type="match status" value="1"/>
</dbReference>
<dbReference type="AlphaFoldDB" id="A0A371P2I1"/>
<feature type="compositionally biased region" description="Low complexity" evidence="1">
    <location>
        <begin position="295"/>
        <end position="321"/>
    </location>
</feature>
<accession>A0A371P2I1</accession>
<evidence type="ECO:0000256" key="2">
    <source>
        <dbReference type="SAM" id="Phobius"/>
    </source>
</evidence>
<evidence type="ECO:0000313" key="3">
    <source>
        <dbReference type="EMBL" id="REK69556.1"/>
    </source>
</evidence>
<keyword evidence="2" id="KW-0812">Transmembrane</keyword>
<keyword evidence="2" id="KW-0472">Membrane</keyword>
<dbReference type="Proteomes" id="UP000261905">
    <property type="component" value="Unassembled WGS sequence"/>
</dbReference>
<feature type="region of interest" description="Disordered" evidence="1">
    <location>
        <begin position="347"/>
        <end position="366"/>
    </location>
</feature>
<protein>
    <submittedName>
        <fullName evidence="3">LPXTG cell wall anchor domain-containing protein</fullName>
    </submittedName>
</protein>